<dbReference type="PROSITE" id="PS50043">
    <property type="entry name" value="HTH_LUXR_2"/>
    <property type="match status" value="1"/>
</dbReference>
<dbReference type="InterPro" id="IPR041664">
    <property type="entry name" value="AAA_16"/>
</dbReference>
<evidence type="ECO:0000313" key="5">
    <source>
        <dbReference type="EMBL" id="MFC6020156.1"/>
    </source>
</evidence>
<protein>
    <submittedName>
        <fullName evidence="5">AAA family ATPase</fullName>
    </submittedName>
</protein>
<dbReference type="InterPro" id="IPR003593">
    <property type="entry name" value="AAA+_ATPase"/>
</dbReference>
<keyword evidence="2" id="KW-0067">ATP-binding</keyword>
<evidence type="ECO:0000256" key="1">
    <source>
        <dbReference type="ARBA" id="ARBA00022741"/>
    </source>
</evidence>
<dbReference type="InterPro" id="IPR016032">
    <property type="entry name" value="Sig_transdc_resp-reg_C-effctor"/>
</dbReference>
<sequence>MRLGERDIEFRLIDQLYSECREGKGAAVIVTGPVGSGKTALLQATAERAGRHEGTFFSVTASVSERPHPLGLVQQLVKSMRAAGMPDPLPDEETETDGTPQDPFALEQGICRTICEFAEGRRIVIGVDDVHFADEESLRCLAYLVRRIEWSAVLMVLTESSSHERELTALHAETLHLPYSHRIRLAPLTRVGVAEQLTERMGVERPQEIVGAWTETSGGNPLLLHALIDDYPTAASVPGEPEPGPAFREAVLRCLHRSEPGMVAVARAVAVLGASSTPWLIGELLGVDASSVHASVLDLRAMGLLTAERFRHEEARLSVLADVPLRDLRAMHGRAAELLHGSGAPAVAVADLLMAAHDFARPRASWRVAILHEAAREAMAVGDVVDAVNYLRHASGMVADDRHRAQIIAMLADAQWHIDPTKAARYLHYLSQDVRAGLLTGEAALVPVNQLLWRGDFAEADELLRILESTNEQPANDTLWPTAPGAGAIARLWVAFCQPGLPLGVVGREAGRSRDVPAAPSGPIGAVTFLNSAVSLTYDGVEAEGADQMLHGIRAGSSLTPALFALVQLVRTGRLDEAVRWSDRLLEEPWIRHVPMRRIMFETIKVIAALRRGASAEALDGARSVLDFIAPSAWGVVAGIPLSLAIRAATEVGDVRSAMSYLTFPVPTAMFDTPFALPYLQALGRYHLAMGHPETALTHFNSCEELVSKWRLDTPDVADWRNDAAAALTAMGRSQPARALIEKQLSGLVDRQSRTGDGAAGAPARLTLLREAVQILEASGDGREVARLPTELAAPSDDDPEEHRRGTGISPRYGHLRPAGTEHGPYSGRAELTDAERRVAALAAAGATNRQIADKLFITVSTVEQHLTKIYRKLNVQRRSGLSAGLRQNLS</sequence>
<dbReference type="Proteomes" id="UP001596203">
    <property type="component" value="Unassembled WGS sequence"/>
</dbReference>
<dbReference type="SUPFAM" id="SSF52540">
    <property type="entry name" value="P-loop containing nucleoside triphosphate hydrolases"/>
    <property type="match status" value="1"/>
</dbReference>
<dbReference type="PANTHER" id="PTHR16305">
    <property type="entry name" value="TESTICULAR SOLUBLE ADENYLYL CYCLASE"/>
    <property type="match status" value="1"/>
</dbReference>
<dbReference type="InterPro" id="IPR036388">
    <property type="entry name" value="WH-like_DNA-bd_sf"/>
</dbReference>
<reference evidence="6" key="1">
    <citation type="journal article" date="2019" name="Int. J. Syst. Evol. Microbiol.">
        <title>The Global Catalogue of Microorganisms (GCM) 10K type strain sequencing project: providing services to taxonomists for standard genome sequencing and annotation.</title>
        <authorList>
            <consortium name="The Broad Institute Genomics Platform"/>
            <consortium name="The Broad Institute Genome Sequencing Center for Infectious Disease"/>
            <person name="Wu L."/>
            <person name="Ma J."/>
        </authorList>
    </citation>
    <scope>NUCLEOTIDE SEQUENCE [LARGE SCALE GENOMIC DNA]</scope>
    <source>
        <strain evidence="6">ZS-35-S2</strain>
    </source>
</reference>
<gene>
    <name evidence="5" type="ORF">ACFP2T_28680</name>
</gene>
<evidence type="ECO:0000256" key="2">
    <source>
        <dbReference type="ARBA" id="ARBA00022840"/>
    </source>
</evidence>
<evidence type="ECO:0000259" key="4">
    <source>
        <dbReference type="PROSITE" id="PS50043"/>
    </source>
</evidence>
<dbReference type="Pfam" id="PF00196">
    <property type="entry name" value="GerE"/>
    <property type="match status" value="1"/>
</dbReference>
<feature type="region of interest" description="Disordered" evidence="3">
    <location>
        <begin position="784"/>
        <end position="828"/>
    </location>
</feature>
<dbReference type="Pfam" id="PF13191">
    <property type="entry name" value="AAA_16"/>
    <property type="match status" value="1"/>
</dbReference>
<dbReference type="CDD" id="cd06170">
    <property type="entry name" value="LuxR_C_like"/>
    <property type="match status" value="1"/>
</dbReference>
<dbReference type="SMART" id="SM00382">
    <property type="entry name" value="AAA"/>
    <property type="match status" value="1"/>
</dbReference>
<organism evidence="5 6">
    <name type="scientific">Plantactinospora solaniradicis</name>
    <dbReference type="NCBI Taxonomy" id="1723736"/>
    <lineage>
        <taxon>Bacteria</taxon>
        <taxon>Bacillati</taxon>
        <taxon>Actinomycetota</taxon>
        <taxon>Actinomycetes</taxon>
        <taxon>Micromonosporales</taxon>
        <taxon>Micromonosporaceae</taxon>
        <taxon>Plantactinospora</taxon>
    </lineage>
</organism>
<dbReference type="PRINTS" id="PR00038">
    <property type="entry name" value="HTHLUXR"/>
</dbReference>
<name>A0ABW1KEQ5_9ACTN</name>
<accession>A0ABW1KEQ5</accession>
<comment type="caution">
    <text evidence="5">The sequence shown here is derived from an EMBL/GenBank/DDBJ whole genome shotgun (WGS) entry which is preliminary data.</text>
</comment>
<dbReference type="SMART" id="SM00421">
    <property type="entry name" value="HTH_LUXR"/>
    <property type="match status" value="1"/>
</dbReference>
<feature type="domain" description="HTH luxR-type" evidence="4">
    <location>
        <begin position="825"/>
        <end position="890"/>
    </location>
</feature>
<dbReference type="InterPro" id="IPR000792">
    <property type="entry name" value="Tscrpt_reg_LuxR_C"/>
</dbReference>
<dbReference type="Gene3D" id="3.40.50.300">
    <property type="entry name" value="P-loop containing nucleotide triphosphate hydrolases"/>
    <property type="match status" value="1"/>
</dbReference>
<keyword evidence="1" id="KW-0547">Nucleotide-binding</keyword>
<dbReference type="PANTHER" id="PTHR16305:SF35">
    <property type="entry name" value="TRANSCRIPTIONAL ACTIVATOR DOMAIN"/>
    <property type="match status" value="1"/>
</dbReference>
<dbReference type="EMBL" id="JBHSPR010000029">
    <property type="protein sequence ID" value="MFC6020156.1"/>
    <property type="molecule type" value="Genomic_DNA"/>
</dbReference>
<evidence type="ECO:0000256" key="3">
    <source>
        <dbReference type="SAM" id="MobiDB-lite"/>
    </source>
</evidence>
<proteinExistence type="predicted"/>
<dbReference type="InterPro" id="IPR027417">
    <property type="entry name" value="P-loop_NTPase"/>
</dbReference>
<evidence type="ECO:0000313" key="6">
    <source>
        <dbReference type="Proteomes" id="UP001596203"/>
    </source>
</evidence>
<dbReference type="InterPro" id="IPR011990">
    <property type="entry name" value="TPR-like_helical_dom_sf"/>
</dbReference>
<keyword evidence="6" id="KW-1185">Reference proteome</keyword>
<dbReference type="Gene3D" id="1.10.10.10">
    <property type="entry name" value="Winged helix-like DNA-binding domain superfamily/Winged helix DNA-binding domain"/>
    <property type="match status" value="1"/>
</dbReference>
<dbReference type="SUPFAM" id="SSF48452">
    <property type="entry name" value="TPR-like"/>
    <property type="match status" value="1"/>
</dbReference>
<dbReference type="RefSeq" id="WP_377426980.1">
    <property type="nucleotide sequence ID" value="NZ_JBHSPR010000029.1"/>
</dbReference>
<dbReference type="SUPFAM" id="SSF46894">
    <property type="entry name" value="C-terminal effector domain of the bipartite response regulators"/>
    <property type="match status" value="1"/>
</dbReference>